<dbReference type="Proteomes" id="UP000817658">
    <property type="component" value="Chromosome 1"/>
</dbReference>
<feature type="region of interest" description="Disordered" evidence="1">
    <location>
        <begin position="153"/>
        <end position="172"/>
    </location>
</feature>
<dbReference type="EMBL" id="AP002817">
    <property type="protein sequence ID" value="BAD81432.1"/>
    <property type="molecule type" value="Genomic_DNA"/>
</dbReference>
<protein>
    <submittedName>
        <fullName evidence="2">Uncharacterized protein</fullName>
    </submittedName>
</protein>
<gene>
    <name evidence="2" type="primary">P0699D11.6</name>
</gene>
<feature type="region of interest" description="Disordered" evidence="1">
    <location>
        <begin position="56"/>
        <end position="109"/>
    </location>
</feature>
<accession>Q5NAR3</accession>
<name>Q5NAR3_ORYSJ</name>
<organism evidence="2">
    <name type="scientific">Oryza sativa subsp. japonica</name>
    <name type="common">Rice</name>
    <dbReference type="NCBI Taxonomy" id="39947"/>
    <lineage>
        <taxon>Eukaryota</taxon>
        <taxon>Viridiplantae</taxon>
        <taxon>Streptophyta</taxon>
        <taxon>Embryophyta</taxon>
        <taxon>Tracheophyta</taxon>
        <taxon>Spermatophyta</taxon>
        <taxon>Magnoliopsida</taxon>
        <taxon>Liliopsida</taxon>
        <taxon>Poales</taxon>
        <taxon>Poaceae</taxon>
        <taxon>BOP clade</taxon>
        <taxon>Oryzoideae</taxon>
        <taxon>Oryzeae</taxon>
        <taxon>Oryzinae</taxon>
        <taxon>Oryza</taxon>
        <taxon>Oryza sativa</taxon>
    </lineage>
</organism>
<feature type="region of interest" description="Disordered" evidence="1">
    <location>
        <begin position="1"/>
        <end position="39"/>
    </location>
</feature>
<sequence length="172" mass="18190">MPPTVARARSATPPNDSRVWGGAPARSAREEGGGGGGGDAALPACRLLAAYSLAASPPKVTEPTKPAVRPLTNHPNIRQRAPQPRCRSSSPSLSSSSLSRGSSGKPARCGTVARERLFWRRVRQLRATSIHAEARAAHVIVVVLVVKLPPAREACPRSTAPSARQGPPHRRR</sequence>
<evidence type="ECO:0000313" key="2">
    <source>
        <dbReference type="EMBL" id="BAD81432.1"/>
    </source>
</evidence>
<dbReference type="AlphaFoldDB" id="Q5NAR3"/>
<feature type="compositionally biased region" description="Low complexity" evidence="1">
    <location>
        <begin position="87"/>
        <end position="104"/>
    </location>
</feature>
<evidence type="ECO:0000256" key="1">
    <source>
        <dbReference type="SAM" id="MobiDB-lite"/>
    </source>
</evidence>
<proteinExistence type="predicted"/>
<reference evidence="2" key="1">
    <citation type="journal article" date="2002" name="Nature">
        <title>The genome sequence and structure of rice chromosome 1.</title>
        <authorList>
            <person name="Sasaki T."/>
            <person name="Matsumoto T."/>
            <person name="Yamamoto K."/>
            <person name="Sakata K."/>
            <person name="Baba T."/>
            <person name="Katayose Y."/>
            <person name="Wu J."/>
            <person name="Niimura Y."/>
            <person name="Cheng Z."/>
            <person name="Nagamura Y."/>
            <person name="Antonio B.A."/>
            <person name="Kanamori H."/>
            <person name="Hosokawa S."/>
            <person name="Masukawa M."/>
            <person name="Arikawa K."/>
            <person name="Chiden Y."/>
            <person name="Hayashi M."/>
            <person name="Okamoto M."/>
            <person name="Ando T."/>
            <person name="Aoki H."/>
            <person name="Arita K."/>
            <person name="Hamada M."/>
            <person name="Harada C."/>
            <person name="Hijishita S."/>
            <person name="Honda M."/>
            <person name="Ichikawa Y."/>
            <person name="Idonuma A."/>
            <person name="Iijima M."/>
            <person name="Ikeda M."/>
            <person name="Ikeno M."/>
            <person name="Itoh S."/>
            <person name="Itoh T."/>
            <person name="Itoh Y."/>
            <person name="Itoh Y."/>
            <person name="Iwabuchi A."/>
            <person name="Kamiya K."/>
            <person name="Karasawa W."/>
            <person name="Katagiri S."/>
            <person name="Kikuta A."/>
            <person name="Kobayashi N."/>
            <person name="Kono I."/>
            <person name="Machita K."/>
            <person name="Maehara T."/>
            <person name="Mizuno H."/>
            <person name="Mizubayashi T."/>
            <person name="Mukai Y."/>
            <person name="Nagasaki H."/>
            <person name="Nakashima M."/>
            <person name="Nakama Y."/>
            <person name="Nakamichi Y."/>
            <person name="Nakamura M."/>
            <person name="Namiki N."/>
            <person name="Negishi M."/>
            <person name="Ohta I."/>
            <person name="Ono N."/>
            <person name="Saji S."/>
            <person name="Sakai K."/>
            <person name="Shibata M."/>
            <person name="Shimokawa T."/>
            <person name="Shomura A."/>
            <person name="Song J."/>
            <person name="Takazaki Y."/>
            <person name="Terasawa K."/>
            <person name="Tsuji K."/>
            <person name="Waki K."/>
            <person name="Yamagata H."/>
            <person name="Yamane H."/>
            <person name="Yoshiki S."/>
            <person name="Yoshihara R."/>
            <person name="Yukawa K."/>
            <person name="Zhong H."/>
            <person name="Iwama H."/>
            <person name="Endo T."/>
            <person name="Ito H."/>
            <person name="Hahn J.H."/>
            <person name="Kim H.I."/>
            <person name="Eun M.Y."/>
            <person name="Yano M."/>
            <person name="Jiang J."/>
            <person name="Gojobori T."/>
        </authorList>
    </citation>
    <scope>NUCLEOTIDE SEQUENCE [LARGE SCALE GENOMIC DNA]</scope>
</reference>